<reference evidence="1" key="1">
    <citation type="journal article" date="2019" name="bioRxiv">
        <title>The Genome of the Zebra Mussel, Dreissena polymorpha: A Resource for Invasive Species Research.</title>
        <authorList>
            <person name="McCartney M.A."/>
            <person name="Auch B."/>
            <person name="Kono T."/>
            <person name="Mallez S."/>
            <person name="Zhang Y."/>
            <person name="Obille A."/>
            <person name="Becker A."/>
            <person name="Abrahante J.E."/>
            <person name="Garbe J."/>
            <person name="Badalamenti J.P."/>
            <person name="Herman A."/>
            <person name="Mangelson H."/>
            <person name="Liachko I."/>
            <person name="Sullivan S."/>
            <person name="Sone E.D."/>
            <person name="Koren S."/>
            <person name="Silverstein K.A.T."/>
            <person name="Beckman K.B."/>
            <person name="Gohl D.M."/>
        </authorList>
    </citation>
    <scope>NUCLEOTIDE SEQUENCE</scope>
    <source>
        <strain evidence="1">Duluth1</strain>
        <tissue evidence="1">Whole animal</tissue>
    </source>
</reference>
<dbReference type="Gene3D" id="3.40.50.1110">
    <property type="entry name" value="SGNH hydrolase"/>
    <property type="match status" value="1"/>
</dbReference>
<dbReference type="Proteomes" id="UP000828390">
    <property type="component" value="Unassembled WGS sequence"/>
</dbReference>
<name>A0A9D4N3Z6_DREPO</name>
<accession>A0A9D4N3Z6</accession>
<proteinExistence type="predicted"/>
<dbReference type="SUPFAM" id="SSF52266">
    <property type="entry name" value="SGNH hydrolase"/>
    <property type="match status" value="1"/>
</dbReference>
<dbReference type="InterPro" id="IPR036514">
    <property type="entry name" value="SGNH_hydro_sf"/>
</dbReference>
<comment type="caution">
    <text evidence="1">The sequence shown here is derived from an EMBL/GenBank/DDBJ whole genome shotgun (WGS) entry which is preliminary data.</text>
</comment>
<protein>
    <submittedName>
        <fullName evidence="1">Uncharacterized protein</fullName>
    </submittedName>
</protein>
<dbReference type="AlphaFoldDB" id="A0A9D4N3Z6"/>
<evidence type="ECO:0000313" key="1">
    <source>
        <dbReference type="EMBL" id="KAH3889207.1"/>
    </source>
</evidence>
<evidence type="ECO:0000313" key="2">
    <source>
        <dbReference type="Proteomes" id="UP000828390"/>
    </source>
</evidence>
<reference evidence="1" key="2">
    <citation type="submission" date="2020-11" db="EMBL/GenBank/DDBJ databases">
        <authorList>
            <person name="McCartney M.A."/>
            <person name="Auch B."/>
            <person name="Kono T."/>
            <person name="Mallez S."/>
            <person name="Becker A."/>
            <person name="Gohl D.M."/>
            <person name="Silverstein K.A.T."/>
            <person name="Koren S."/>
            <person name="Bechman K.B."/>
            <person name="Herman A."/>
            <person name="Abrahante J.E."/>
            <person name="Garbe J."/>
        </authorList>
    </citation>
    <scope>NUCLEOTIDE SEQUENCE</scope>
    <source>
        <strain evidence="1">Duluth1</strain>
        <tissue evidence="1">Whole animal</tissue>
    </source>
</reference>
<dbReference type="EMBL" id="JAIWYP010000001">
    <property type="protein sequence ID" value="KAH3889207.1"/>
    <property type="molecule type" value="Genomic_DNA"/>
</dbReference>
<sequence length="90" mass="10129">MDMDLYGMMLREKADIAIVAVGGNDITPTSQPKEIGRRITEIVNEIHRNGCEHVYVTEIITRGNLSKCPGLQKICFDRQSQNQQVPSKNI</sequence>
<gene>
    <name evidence="1" type="ORF">DPMN_013258</name>
</gene>
<organism evidence="1 2">
    <name type="scientific">Dreissena polymorpha</name>
    <name type="common">Zebra mussel</name>
    <name type="synonym">Mytilus polymorpha</name>
    <dbReference type="NCBI Taxonomy" id="45954"/>
    <lineage>
        <taxon>Eukaryota</taxon>
        <taxon>Metazoa</taxon>
        <taxon>Spiralia</taxon>
        <taxon>Lophotrochozoa</taxon>
        <taxon>Mollusca</taxon>
        <taxon>Bivalvia</taxon>
        <taxon>Autobranchia</taxon>
        <taxon>Heteroconchia</taxon>
        <taxon>Euheterodonta</taxon>
        <taxon>Imparidentia</taxon>
        <taxon>Neoheterodontei</taxon>
        <taxon>Myida</taxon>
        <taxon>Dreissenoidea</taxon>
        <taxon>Dreissenidae</taxon>
        <taxon>Dreissena</taxon>
    </lineage>
</organism>
<keyword evidence="2" id="KW-1185">Reference proteome</keyword>